<keyword evidence="3" id="KW-1185">Reference proteome</keyword>
<evidence type="ECO:0000313" key="2">
    <source>
        <dbReference type="EMBL" id="KAK9307305.1"/>
    </source>
</evidence>
<accession>A0AAW1ABF5</accession>
<dbReference type="EMBL" id="JAWNGG020000031">
    <property type="protein sequence ID" value="KAK9307305.1"/>
    <property type="molecule type" value="Genomic_DNA"/>
</dbReference>
<comment type="caution">
    <text evidence="2">The sequence shown here is derived from an EMBL/GenBank/DDBJ whole genome shotgun (WGS) entry which is preliminary data.</text>
</comment>
<reference evidence="2 3" key="1">
    <citation type="submission" date="2024-05" db="EMBL/GenBank/DDBJ databases">
        <title>The nuclear and mitochondrial genome assemblies of Tetragonisca angustula (Apidae: Meliponini), a tiny yet remarkable pollinator in the Neotropics.</title>
        <authorList>
            <person name="Ferrari R."/>
            <person name="Ricardo P.C."/>
            <person name="Dias F.C."/>
            <person name="Araujo N.S."/>
            <person name="Soares D.O."/>
            <person name="Zhou Q.-S."/>
            <person name="Zhu C.-D."/>
            <person name="Coutinho L."/>
            <person name="Airas M.C."/>
            <person name="Batista T.M."/>
        </authorList>
    </citation>
    <scope>NUCLEOTIDE SEQUENCE [LARGE SCALE GENOMIC DNA]</scope>
    <source>
        <strain evidence="2">ASF017062</strain>
        <tissue evidence="2">Abdomen</tissue>
    </source>
</reference>
<name>A0AAW1ABF5_9HYME</name>
<dbReference type="Proteomes" id="UP001432146">
    <property type="component" value="Unassembled WGS sequence"/>
</dbReference>
<proteinExistence type="predicted"/>
<gene>
    <name evidence="2" type="ORF">QLX08_002320</name>
</gene>
<feature type="region of interest" description="Disordered" evidence="1">
    <location>
        <begin position="1"/>
        <end position="40"/>
    </location>
</feature>
<sequence length="125" mass="14044">MPHLNSDSNKRGSNKNRLASHEESSSSDIATAFDEGSPKNFNKRTIYVNVTSSLNEQSKLTISLNLEIFTTIRQRLVYSLLRQEDESHHGIPIKVRSLYKQYSHGGAITNNCDKQTPEPANLQLA</sequence>
<evidence type="ECO:0000313" key="3">
    <source>
        <dbReference type="Proteomes" id="UP001432146"/>
    </source>
</evidence>
<dbReference type="AlphaFoldDB" id="A0AAW1ABF5"/>
<evidence type="ECO:0000256" key="1">
    <source>
        <dbReference type="SAM" id="MobiDB-lite"/>
    </source>
</evidence>
<protein>
    <submittedName>
        <fullName evidence="2">Uncharacterized protein</fullName>
    </submittedName>
</protein>
<organism evidence="2 3">
    <name type="scientific">Tetragonisca angustula</name>
    <dbReference type="NCBI Taxonomy" id="166442"/>
    <lineage>
        <taxon>Eukaryota</taxon>
        <taxon>Metazoa</taxon>
        <taxon>Ecdysozoa</taxon>
        <taxon>Arthropoda</taxon>
        <taxon>Hexapoda</taxon>
        <taxon>Insecta</taxon>
        <taxon>Pterygota</taxon>
        <taxon>Neoptera</taxon>
        <taxon>Endopterygota</taxon>
        <taxon>Hymenoptera</taxon>
        <taxon>Apocrita</taxon>
        <taxon>Aculeata</taxon>
        <taxon>Apoidea</taxon>
        <taxon>Anthophila</taxon>
        <taxon>Apidae</taxon>
        <taxon>Tetragonisca</taxon>
    </lineage>
</organism>